<dbReference type="RefSeq" id="WP_236338442.1">
    <property type="nucleotide sequence ID" value="NZ_CAKMMF010000001.1"/>
</dbReference>
<name>A0ABN8FQF8_9BACL</name>
<sequence length="411" mass="45974">MGEETVLRLKAQIRAELDLDNAMSDEQFIERIERTVFLWCRDNPMSAGDKLLLVRRLFHSFRGLDLLQPLMEDSAVTEIMINSHEELFIERAGQMSRSSLAFESRERLEDLIQMVVAGVNRVVNESAPIVDARLKDGSRVHIVLPPIALKGPTMTIRKFPESPMQMEDLVRLGALTEEAAKWLRQLVVAKYNIFISGGTGSGKTTFLNALSQFIPEDERLVTIEDSAELQIRTVPNLVSLETRNANTEGRGEISIRELIRASLRMRPSRIVVGEVRGGEAIDMLQAMNTGHDGSLSTGHANSARDMMARLETMVLSGAELPIAVIRQQIGSAIDIIVHLSRLRDRSRRVTEICEIAGVKNGEVVLESLYRFEEEGERDGRVIGSLKPTGRLLQHTWKLQMAGIRFPEVEGA</sequence>
<dbReference type="CDD" id="cd01130">
    <property type="entry name" value="VirB11-like_ATPase"/>
    <property type="match status" value="1"/>
</dbReference>
<dbReference type="PANTHER" id="PTHR30486">
    <property type="entry name" value="TWITCHING MOTILITY PROTEIN PILT"/>
    <property type="match status" value="1"/>
</dbReference>
<dbReference type="SUPFAM" id="SSF52540">
    <property type="entry name" value="P-loop containing nucleoside triphosphate hydrolases"/>
    <property type="match status" value="1"/>
</dbReference>
<comment type="similarity">
    <text evidence="1">Belongs to the GSP E family.</text>
</comment>
<dbReference type="PANTHER" id="PTHR30486:SF6">
    <property type="entry name" value="TYPE IV PILUS RETRACTATION ATPASE PILT"/>
    <property type="match status" value="1"/>
</dbReference>
<dbReference type="EMBL" id="CAKMMF010000001">
    <property type="protein sequence ID" value="CAH1190222.1"/>
    <property type="molecule type" value="Genomic_DNA"/>
</dbReference>
<keyword evidence="4" id="KW-1185">Reference proteome</keyword>
<evidence type="ECO:0000313" key="4">
    <source>
        <dbReference type="Proteomes" id="UP000838686"/>
    </source>
</evidence>
<dbReference type="InterPro" id="IPR001482">
    <property type="entry name" value="T2SS/T4SS_dom"/>
</dbReference>
<proteinExistence type="inferred from homology"/>
<dbReference type="InterPro" id="IPR027417">
    <property type="entry name" value="P-loop_NTPase"/>
</dbReference>
<dbReference type="InterPro" id="IPR050921">
    <property type="entry name" value="T4SS_GSP_E_ATPase"/>
</dbReference>
<evidence type="ECO:0000256" key="1">
    <source>
        <dbReference type="ARBA" id="ARBA00006611"/>
    </source>
</evidence>
<evidence type="ECO:0000313" key="3">
    <source>
        <dbReference type="EMBL" id="CAH1190222.1"/>
    </source>
</evidence>
<feature type="domain" description="Bacterial type II secretion system protein E" evidence="2">
    <location>
        <begin position="67"/>
        <end position="342"/>
    </location>
</feature>
<accession>A0ABN8FQF8</accession>
<gene>
    <name evidence="3" type="ORF">PAECIP111893_00236</name>
</gene>
<organism evidence="3 4">
    <name type="scientific">Paenibacillus plantiphilus</name>
    <dbReference type="NCBI Taxonomy" id="2905650"/>
    <lineage>
        <taxon>Bacteria</taxon>
        <taxon>Bacillati</taxon>
        <taxon>Bacillota</taxon>
        <taxon>Bacilli</taxon>
        <taxon>Bacillales</taxon>
        <taxon>Paenibacillaceae</taxon>
        <taxon>Paenibacillus</taxon>
    </lineage>
</organism>
<dbReference type="Proteomes" id="UP000838686">
    <property type="component" value="Unassembled WGS sequence"/>
</dbReference>
<dbReference type="Pfam" id="PF00437">
    <property type="entry name" value="T2SSE"/>
    <property type="match status" value="1"/>
</dbReference>
<comment type="caution">
    <text evidence="3">The sequence shown here is derived from an EMBL/GenBank/DDBJ whole genome shotgun (WGS) entry which is preliminary data.</text>
</comment>
<dbReference type="Gene3D" id="3.30.450.380">
    <property type="match status" value="1"/>
</dbReference>
<reference evidence="3" key="1">
    <citation type="submission" date="2022-01" db="EMBL/GenBank/DDBJ databases">
        <authorList>
            <person name="Criscuolo A."/>
        </authorList>
    </citation>
    <scope>NUCLEOTIDE SEQUENCE</scope>
    <source>
        <strain evidence="3">CIP111893</strain>
    </source>
</reference>
<dbReference type="Gene3D" id="3.40.50.300">
    <property type="entry name" value="P-loop containing nucleotide triphosphate hydrolases"/>
    <property type="match status" value="1"/>
</dbReference>
<protein>
    <recommendedName>
        <fullName evidence="2">Bacterial type II secretion system protein E domain-containing protein</fullName>
    </recommendedName>
</protein>
<evidence type="ECO:0000259" key="2">
    <source>
        <dbReference type="Pfam" id="PF00437"/>
    </source>
</evidence>